<dbReference type="FunFam" id="1.20.920.30:FF:000007">
    <property type="entry name" value="Dynein axonemal heavy chain 10"/>
    <property type="match status" value="1"/>
</dbReference>
<keyword evidence="23" id="KW-1185">Reference proteome</keyword>
<dbReference type="InterPro" id="IPR035699">
    <property type="entry name" value="AAA_6"/>
</dbReference>
<comment type="function">
    <text evidence="17">Force generating protein of eukaryotic cilia and flagella. Produces force towards the minus ends of microtubules. Dynein has ATPase activity; the force-producing power stroke is thought to occur on release of ADP. Required for assembly of the I1 inner arm complex and its targeting to the appropriate axoneme location. Also required for phototaxis.</text>
</comment>
<dbReference type="Gene3D" id="1.10.287.2620">
    <property type="match status" value="1"/>
</dbReference>
<dbReference type="InterPro" id="IPR024743">
    <property type="entry name" value="Dynein_HC_stalk"/>
</dbReference>
<dbReference type="Proteomes" id="UP000825935">
    <property type="component" value="Chromosome 25"/>
</dbReference>
<dbReference type="Pfam" id="PF12777">
    <property type="entry name" value="MT"/>
    <property type="match status" value="1"/>
</dbReference>
<dbReference type="Gene3D" id="1.10.8.1220">
    <property type="match status" value="1"/>
</dbReference>
<evidence type="ECO:0000256" key="4">
    <source>
        <dbReference type="ARBA" id="ARBA00022528"/>
    </source>
</evidence>
<dbReference type="Gene3D" id="3.40.50.300">
    <property type="entry name" value="P-loop containing nucleotide triphosphate hydrolases"/>
    <property type="match status" value="5"/>
</dbReference>
<proteinExistence type="inferred from homology"/>
<dbReference type="FunFam" id="3.40.50.300:FF:000153">
    <property type="entry name" value="Dynein axonemal heavy chain 1"/>
    <property type="match status" value="1"/>
</dbReference>
<dbReference type="FunFam" id="3.10.490.20:FF:000006">
    <property type="entry name" value="Dynein axonemal heavy chain 10"/>
    <property type="match status" value="1"/>
</dbReference>
<evidence type="ECO:0000256" key="9">
    <source>
        <dbReference type="ARBA" id="ARBA00022840"/>
    </source>
</evidence>
<dbReference type="OrthoDB" id="64868at2759"/>
<evidence type="ECO:0000256" key="5">
    <source>
        <dbReference type="ARBA" id="ARBA00022701"/>
    </source>
</evidence>
<dbReference type="InterPro" id="IPR041228">
    <property type="entry name" value="Dynein_C"/>
</dbReference>
<dbReference type="InterPro" id="IPR041466">
    <property type="entry name" value="Dynein_AAA5_ext"/>
</dbReference>
<dbReference type="FunFam" id="1.20.58.1120:FF:000008">
    <property type="entry name" value="Dynein heavy chain 10, axonemal"/>
    <property type="match status" value="1"/>
</dbReference>
<dbReference type="Gene3D" id="1.20.920.20">
    <property type="match status" value="1"/>
</dbReference>
<dbReference type="Gene3D" id="1.20.920.30">
    <property type="match status" value="1"/>
</dbReference>
<dbReference type="Gene3D" id="3.20.180.20">
    <property type="entry name" value="Dynein heavy chain, N-terminal domain 2"/>
    <property type="match status" value="1"/>
</dbReference>
<dbReference type="GO" id="GO:0045505">
    <property type="term" value="F:dynein intermediate chain binding"/>
    <property type="evidence" value="ECO:0007669"/>
    <property type="project" value="InterPro"/>
</dbReference>
<dbReference type="InterPro" id="IPR041658">
    <property type="entry name" value="AAA_lid_11"/>
</dbReference>
<keyword evidence="9" id="KW-0067">ATP-binding</keyword>
<keyword evidence="3" id="KW-0963">Cytoplasm</keyword>
<dbReference type="Pfam" id="PF17852">
    <property type="entry name" value="Dynein_AAA_lid"/>
    <property type="match status" value="1"/>
</dbReference>
<dbReference type="InterPro" id="IPR027417">
    <property type="entry name" value="P-loop_NTPase"/>
</dbReference>
<dbReference type="InterPro" id="IPR003593">
    <property type="entry name" value="AAA+_ATPase"/>
</dbReference>
<dbReference type="FunFam" id="3.20.180.20:FF:000001">
    <property type="entry name" value="Dynein axonemal heavy chain 5"/>
    <property type="match status" value="1"/>
</dbReference>
<dbReference type="Gene3D" id="1.20.58.1120">
    <property type="match status" value="1"/>
</dbReference>
<dbReference type="FunFam" id="3.40.50.300:FF:002141">
    <property type="entry name" value="Dynein heavy chain"/>
    <property type="match status" value="1"/>
</dbReference>
<dbReference type="Gene3D" id="6.10.140.1060">
    <property type="match status" value="1"/>
</dbReference>
<evidence type="ECO:0000256" key="14">
    <source>
        <dbReference type="ARBA" id="ARBA00023175"/>
    </source>
</evidence>
<dbReference type="EMBL" id="CM035430">
    <property type="protein sequence ID" value="KAH7298711.1"/>
    <property type="molecule type" value="Genomic_DNA"/>
</dbReference>
<evidence type="ECO:0000256" key="17">
    <source>
        <dbReference type="ARBA" id="ARBA00054075"/>
    </source>
</evidence>
<evidence type="ECO:0000256" key="10">
    <source>
        <dbReference type="ARBA" id="ARBA00022846"/>
    </source>
</evidence>
<dbReference type="SUPFAM" id="SSF52540">
    <property type="entry name" value="P-loop containing nucleoside triphosphate hydrolases"/>
    <property type="match status" value="4"/>
</dbReference>
<evidence type="ECO:0000256" key="8">
    <source>
        <dbReference type="ARBA" id="ARBA00022794"/>
    </source>
</evidence>
<feature type="coiled-coil region" evidence="20">
    <location>
        <begin position="3655"/>
        <end position="3714"/>
    </location>
</feature>
<dbReference type="FunFam" id="1.10.8.710:FF:000002">
    <property type="entry name" value="dynein heavy chain 17, axonemal"/>
    <property type="match status" value="1"/>
</dbReference>
<protein>
    <recommendedName>
        <fullName evidence="19">Dynein-1, subspecies f</fullName>
    </recommendedName>
</protein>
<dbReference type="InterPro" id="IPR004273">
    <property type="entry name" value="Dynein_heavy_D6_P-loop"/>
</dbReference>
<keyword evidence="11" id="KW-0243">Dynein</keyword>
<dbReference type="PANTHER" id="PTHR22878">
    <property type="entry name" value="DYNEIN HEAVY CHAIN 6, AXONEMAL-LIKE-RELATED"/>
    <property type="match status" value="1"/>
</dbReference>
<dbReference type="GO" id="GO:0060294">
    <property type="term" value="P:cilium movement involved in cell motility"/>
    <property type="evidence" value="ECO:0007669"/>
    <property type="project" value="UniProtKB-ARBA"/>
</dbReference>
<dbReference type="GO" id="GO:0051959">
    <property type="term" value="F:dynein light intermediate chain binding"/>
    <property type="evidence" value="ECO:0007669"/>
    <property type="project" value="InterPro"/>
</dbReference>
<feature type="coiled-coil region" evidence="20">
    <location>
        <begin position="835"/>
        <end position="896"/>
    </location>
</feature>
<keyword evidence="4" id="KW-0934">Plastid</keyword>
<evidence type="ECO:0000313" key="22">
    <source>
        <dbReference type="EMBL" id="KAH7298711.1"/>
    </source>
</evidence>
<keyword evidence="5" id="KW-0493">Microtubule</keyword>
<comment type="subcellular location">
    <subcellularLocation>
        <location evidence="1">Cytoplasm</location>
        <location evidence="1">Cytoskeleton</location>
        <location evidence="1">Flagellum axoneme</location>
    </subcellularLocation>
</comment>
<dbReference type="Gene3D" id="1.10.8.720">
    <property type="entry name" value="Region D6 of dynein motor"/>
    <property type="match status" value="1"/>
</dbReference>
<keyword evidence="8" id="KW-0970">Cilium biogenesis/degradation</keyword>
<dbReference type="Gene3D" id="1.10.472.130">
    <property type="match status" value="1"/>
</dbReference>
<dbReference type="FunFam" id="1.10.8.720:FF:000005">
    <property type="entry name" value="Dynein axonemal heavy chain 10"/>
    <property type="match status" value="1"/>
</dbReference>
<keyword evidence="6" id="KW-0677">Repeat</keyword>
<evidence type="ECO:0000256" key="1">
    <source>
        <dbReference type="ARBA" id="ARBA00004611"/>
    </source>
</evidence>
<evidence type="ECO:0000256" key="12">
    <source>
        <dbReference type="ARBA" id="ARBA00023054"/>
    </source>
</evidence>
<evidence type="ECO:0000256" key="6">
    <source>
        <dbReference type="ARBA" id="ARBA00022737"/>
    </source>
</evidence>
<dbReference type="FunFam" id="1.20.1270.280:FF:000005">
    <property type="entry name" value="Dynein axonemal heavy chain 10"/>
    <property type="match status" value="1"/>
</dbReference>
<comment type="similarity">
    <text evidence="2">Belongs to the dynein heavy chain family.</text>
</comment>
<keyword evidence="16" id="KW-0966">Cell projection</keyword>
<evidence type="ECO:0000256" key="13">
    <source>
        <dbReference type="ARBA" id="ARBA00023069"/>
    </source>
</evidence>
<accession>A0A8T2RRX2</accession>
<dbReference type="GO" id="GO:0036159">
    <property type="term" value="P:inner dynein arm assembly"/>
    <property type="evidence" value="ECO:0007669"/>
    <property type="project" value="UniProtKB-ARBA"/>
</dbReference>
<dbReference type="InterPro" id="IPR042219">
    <property type="entry name" value="AAA_lid_11_sf"/>
</dbReference>
<evidence type="ECO:0000256" key="15">
    <source>
        <dbReference type="ARBA" id="ARBA00023212"/>
    </source>
</evidence>
<keyword evidence="14" id="KW-0505">Motor protein</keyword>
<dbReference type="InterPro" id="IPR035706">
    <property type="entry name" value="AAA_9"/>
</dbReference>
<dbReference type="FunFam" id="3.40.50.300:FF:000044">
    <property type="entry name" value="Dynein heavy chain 5, axonemal"/>
    <property type="match status" value="1"/>
</dbReference>
<organism evidence="22 23">
    <name type="scientific">Ceratopteris richardii</name>
    <name type="common">Triangle waterfern</name>
    <dbReference type="NCBI Taxonomy" id="49495"/>
    <lineage>
        <taxon>Eukaryota</taxon>
        <taxon>Viridiplantae</taxon>
        <taxon>Streptophyta</taxon>
        <taxon>Embryophyta</taxon>
        <taxon>Tracheophyta</taxon>
        <taxon>Polypodiopsida</taxon>
        <taxon>Polypodiidae</taxon>
        <taxon>Polypodiales</taxon>
        <taxon>Pteridineae</taxon>
        <taxon>Pteridaceae</taxon>
        <taxon>Parkerioideae</taxon>
        <taxon>Ceratopteris</taxon>
    </lineage>
</organism>
<dbReference type="Gene3D" id="3.10.490.20">
    <property type="match status" value="1"/>
</dbReference>
<keyword evidence="10" id="KW-0282">Flagellum</keyword>
<dbReference type="Pfam" id="PF12781">
    <property type="entry name" value="AAA_9"/>
    <property type="match status" value="1"/>
</dbReference>
<comment type="caution">
    <text evidence="22">The sequence shown here is derived from an EMBL/GenBank/DDBJ whole genome shotgun (WGS) entry which is preliminary data.</text>
</comment>
<dbReference type="Pfam" id="PF18199">
    <property type="entry name" value="Dynein_C"/>
    <property type="match status" value="1"/>
</dbReference>
<dbReference type="InterPro" id="IPR026983">
    <property type="entry name" value="DHC"/>
</dbReference>
<dbReference type="InterPro" id="IPR024317">
    <property type="entry name" value="Dynein_heavy_chain_D4_dom"/>
</dbReference>
<evidence type="ECO:0000256" key="18">
    <source>
        <dbReference type="ARBA" id="ARBA00063032"/>
    </source>
</evidence>
<dbReference type="GO" id="GO:0008569">
    <property type="term" value="F:minus-end-directed microtubule motor activity"/>
    <property type="evidence" value="ECO:0007669"/>
    <property type="project" value="InterPro"/>
</dbReference>
<dbReference type="GO" id="GO:0005524">
    <property type="term" value="F:ATP binding"/>
    <property type="evidence" value="ECO:0007669"/>
    <property type="project" value="UniProtKB-KW"/>
</dbReference>
<keyword evidence="4" id="KW-0150">Chloroplast</keyword>
<dbReference type="GO" id="GO:0008017">
    <property type="term" value="F:microtubule binding"/>
    <property type="evidence" value="ECO:0007669"/>
    <property type="project" value="UniProtKB-ARBA"/>
</dbReference>
<sequence>MEVQPASSLGDLFQQQQQEVQAQKALDATSYDRTSDGDAIIEMTEDERIQWLRSHVCAGLDISDSIFTKFLLDSRTLLIDFFEKPTASSLILYTEVSSTNPTPRLSFSTQTATRNSSTPVVTFFSNSLELHAYTGSNSGDLGHIAEHMMYFLKLRAGALTKREELDMFLEYGVLPAGPSLDSLEQLLLQLFLPLLSHEDILGESKFWGLKDACLMDRMGNELLSNMQKVLSQVSNAKNSLMQAKKLTLPSLPPDCLNKTEVDYEFLLELETAANDWLPIIEASVQQEAQKTSMGKHPLSELNFWRDRVNMLGSLHGQISSQRVKTILAVLETGSNNTELLQSLKSQFSDLNKMFLEAKDNVNFLTTLERHFKTIHKGSMSKVLETINPMMNALRMVWIISRYYSDDSHMGGLMERISMQIAERVTEEVNLKTLFKLPASESVQKIRTAKKVLDSWQETYLQVRERIELGGRDPRWEFDRKRLFERTTYMSSIYADLLTVVEVVNDFLNFLGPELKAVTGDIEGIDSVIQKVLGMAENVQKLPFNVFDKSYALQWSATMSNFNMDRENIEHLTKAFIDTSFKKLRSAEGALDLLQNFKAIKSEGAINKQMTDKFNDIIAQFLKEIDTIRGIFELNIATPLSSHNQPPVSGSINWARCLFGKLKKTMQKFESIGSDMMNDPTAQQMKIYYCALAKKMLSFEKHWTGQWAQSVSQQAINYLKQPILSKNIEGRIVVNFHPNLYSIIRETKYLDAMGFELPETALNVALQEGKLMLYIENIQSMLQQYEKIVGVLTHVESKLLTYQLAVLQQVLEPGFSYLNWNSLGIPEFVSLCTKAINEFKSLVNQVQNNASSIEKAVEAIACTNLLQDNIVDKEEEFLEFQELYDRLEQERRNAVSEALKQYHSISPLLMKLEEIVVSTNTGRSPVLIEYYKHWEQKIFEALIQMVLRGLIVLQSLFQSRKNSSKQQPQSKCRRFKVNFYLNKPDVLAQPPLNDISGLLNRLVRTIPTSAKSFIRWMDGTCMETPEQRLGEDSEPIVFNFYSEVSSNPQIIKKMLILGNHINNGVTGIHKHLESWRKYQHLWRQDKNAVLLKFGAQNPTCAKFEEKLARYAKIATDVSETPAEKHVEFLVILSHQLVNSIQNEARLWIQMIGQTMVSNEIPRVANIHNRIDIYLKTLHQNPESLEDLKLVLNVVAEIQSSGMDIELEYLDLEERSRTRELYGIGNKPEDTTQILEIRRRWHGLEEEAKVLSISLQETKKKFTDITKNQVKEFSREVTTFRDRTMQKGPGKCDDLDVGLQLLQDYQHELEMFQAKREQLVLAQKLFDLPVAPFPLLVEVENGLKSSVQIYDVYSEFKAMVEKFSKTLWVELDIQKLVTATEEFLIRLKRMRSLKSELTYLNLEAKVKAFQESLPLIQDLKSEALRPRHWDKLMKETGKSFDMDPKSFTLANLFRMELHRFATVISDITNAATKELNIELEIKKMADTWKEQQFEVFKYSKDGKDRGWVLKSTDQIVLLLEDMSLNLQSMSNSRYVRAFLDDVNFWEKKLSLMGEVIDIWMQVQRKWMYLESIFVGSDDIRHQLAEEAKRFDNIDRVWKKIMAETAKNPVILDACTTPDRLASLYSLYQQLETCQKCLSEYLDTKRNAFPRFFFISDDELLSALGSSDPTTIQEHMLKMFDNCAALIFGERNKTVIGMRSSEGETYEFRCPVTTDGPIEVWIKSVESEMRYSLYQIAKEGVFYYAKTGRTEWIKSNLGMITLVGSQIWWTWEVEDVFQSVKKGNKNAMKQFSTKCTDQLRDLVAMVRSDLSSLQRKKVNALIIVDVHARDIIDTFVRDSILDHREFAWESQLRFYWDRAIDDIVIRQCTGAFRYGYEYMGLNGRLVITSLTDRCYMTLTTALTYCLGGAPAGPAGTGKTETVKDLAKSMALLCMVFNCGDGLDYKAMGSTFSGLVQCGAWGCFDEFNRIDAEVLSVVSSQIKQIQEALKNGLKKFQFEGKEIALDSRTGIFITMNPGYAGRTELPDNLKALFRPVTMIVPDLQQICEIMLFSEGFDMAKVLAKKMTVLYKLAKEQLSKQYHYDFGLRALKSVLVMAGALKRGSPDMSEQLVLMRALRDMNLPKFVFEDVPLFLGLINDLFPGLDCPRVRYPQLNDVIEQDLKESGYLVMIGPSEQVDKVIQLYETMLTRHTTMVVGPTGGGKSVVIQTLSRAQTKMGFPTKLSTINPKAQPTSELYGLMDPDTRDWTDGLLSNIFREMNKPVSSDKNDRSYLVFDGDVDALWVEDMNSVMDDNKLLTLPNGERIRLQNHCKLLFEVADLQYASPATVSRCGMVFVDSKNLGYHPYIWKWCNTREGEEADWLREMMEKYVKPCVDFILEGVIGNELTTPLQQTIPRTNLNMVTQLCSLIQSILRGDTRMTTKQSLEAVFIFCLIWSLGGAVVQTSYVQDRSRFDKFVKDIAGFPLSTGDPLPPNQLPSELLYDYYFDITDLKWRSWSSIVPIYEPPPDGRFSSILVPTIDTVRSTWILDTLLKVSKPVLFVGESGTAKSVAIQKYLASLPASENLILNINFSSRTTSMDVQLTIEDSIEKRTKDVYGPPLGKQMIVFIDDLNMPKVDTYGTQQPIAFLKLLVERGGFYNRGKELNWKNIKDIKFVSAMGRPGGARNHVDPRFISLFSTFEIQFPAPASLFHIYNSILQAHVQNLTTEIKDISGSITEMTLELYNYLVESLPPTPAKFHYIFNLRDLSRVYEGLTLSTADTVKTSAEMLRLWRNECLRIFHDRLVNQSDKNIVEKKILELVEQKHANDLEYVNKNPILYGDYRNTLNISEARIYEDMGDYSCIKITFEEILDEHNLTNKKMNLVMFDDALEHVTRIHRIMRLDQGNALLVGVGGSGKKSLSKLAAFAAGCKVFEITLARGYNEDSFREDLKKLYAVLGVENQKVVFMFTDAHVVNEGFLELVNNMLTSGMVPALFKEDEKDAMINQIRDQVTADGIVDTKENCWMYFIKRCRNNLHVVLAMSPVGDTLRTRCRNFPGMVNNCVINWLTPWPEDALHSVATVFLNEVDIPESMRMPIVQHMVMVHSSVSALSVEFKDKLRRHNYVTPKNFLDFIMKYRTSLDSCRKNNSEKSARLSGGLGKLIQAKQEVAEMQVTLAEAKIVVDAKTAECNQLLEVISRSTTEVQTKQKIAQEKQADLERQNEAIGREKEEAEQALTEALPALEAAAEALNNLKKEEITEIRSFAKPHILVQKVCECVVILRGIKDVSWKGAKAMMADNRFLATLMEFDKDAISDKQMRALKEYFKDPKLTIDELMNISTAGAGLLRWVLAMMNYANIARTVAPKRQAVATAEKNLKNAQTELEKIQDEINELSKQLEVLRNQFESNTAQQQELKRKADLMEKRLNAASRLIEGLGSEHERWSKEIEELAVAREKLLGDCLITSSFLSYTGAFTIDFRTRMLKEIWFIDIQQSNIPVTTPFRLEPLLTDEVEISRWISEGLPSNELSIQNGILTTRASRFPLCIDPQMQAINWIKKKEGKLLDGRVKTFNDPDFLKQLELAMQYGFPFMFENVDEYIDPVIDPVLEKALTLLPGGRKTVKLGDKDIEWDDNFRLYLVTKLPNPHYGPEISGKTMIINYGVTEQGLQAQLLNATVKHERPDLEEQRDELIRSSSENKTLLKNYEDTLLRELSNATGNILDNEELLSTLEGAKSKASEISQKLVLAQETALEIEQLRLRYSPAAKRGTILFFVMASLSNINNMYEYSLSSFLQTFQISLETSKQDATLEGRLRNIIDALTCDVYNYTCTGLFEKHKLMLSFQMTISIENGENKLNWQHLSFFLKGNLSLEKSEKPKPFEWIPDQGWQDIVEMVKLGPQFAAVMDHLESNEESWRTWYEQEKPEENPLPGEFSEKLKTFEQLLILRCFRIDRITVALTRYVMEQMGEKYISPPVIDYHSIHRQSSALTPVVFILSPGADPAFDVFNLGEELGFKAGTKLKYMALGQGMGPKAQETLEAGAARGLWVMLQNCHLLPSWLKTLEKILEKLQKPHPDFRLWLTTEPTSVFPLGVLQKSLKVVTEPPNGLKLNMKSSYAKISQEMLSDCPHWAFRTQVFVLAFFHAVVQERRKYGRLGWNVPYDFNETDLRISLLLIATYLKKTWDNKDDAIPWGTLRYLIGEAMYGGRVSDSFDRRILKTYLEEYLGDFLFDPYHPFRFFTGSNGITYKIPDDGPKENYTSYIDSLPLVQTPEVFGLHGNADISYYTSTTKSLWKDLVDLQPRGGASQGESKKEDIISNIAADLLKKIPAPFDLPKVKKDIGEPTPVQVVLLQELERWNRLVICMEESLHKLQKALAGEIGMSKDLDDLSTSLFNGQLPVIWRKLTPQTEKMLSPWVTWLLKRHVQYKSWIENGEPKVMWLSGLHIPETYIAALVQSACRDCGWPLDKSTIYTKVTSFVDESEVKEKPRHGCYISGLFLEGASWDFTKSELAYQEPKQLVTELPFLQVIPTEATKIKQQNTFKTPVYVTQARRNAMGTGLVFEADLATSKHPSHWVLQGVALCLNIDQ</sequence>
<dbReference type="Pfam" id="PF08385">
    <property type="entry name" value="DHC_N1"/>
    <property type="match status" value="1"/>
</dbReference>
<dbReference type="Gene3D" id="1.20.1270.280">
    <property type="match status" value="1"/>
</dbReference>
<feature type="coiled-coil region" evidence="20">
    <location>
        <begin position="3343"/>
        <end position="3405"/>
    </location>
</feature>
<dbReference type="Pfam" id="PF17857">
    <property type="entry name" value="AAA_lid_1"/>
    <property type="match status" value="1"/>
</dbReference>
<dbReference type="Pfam" id="PF12775">
    <property type="entry name" value="AAA_7"/>
    <property type="match status" value="1"/>
</dbReference>
<evidence type="ECO:0000256" key="20">
    <source>
        <dbReference type="SAM" id="Coils"/>
    </source>
</evidence>
<dbReference type="InterPro" id="IPR042228">
    <property type="entry name" value="Dynein_linker_3"/>
</dbReference>
<dbReference type="InterPro" id="IPR042222">
    <property type="entry name" value="Dynein_2_N"/>
</dbReference>
<keyword evidence="15" id="KW-0206">Cytoskeleton</keyword>
<dbReference type="InterPro" id="IPR043157">
    <property type="entry name" value="Dynein_AAA1S"/>
</dbReference>
<dbReference type="InterPro" id="IPR013594">
    <property type="entry name" value="Dynein_heavy_tail"/>
</dbReference>
<evidence type="ECO:0000256" key="2">
    <source>
        <dbReference type="ARBA" id="ARBA00008887"/>
    </source>
</evidence>
<feature type="domain" description="AAA+ ATPase" evidence="21">
    <location>
        <begin position="2185"/>
        <end position="2335"/>
    </location>
</feature>
<gene>
    <name evidence="22" type="ORF">KP509_25G055400</name>
</gene>
<dbReference type="Pfam" id="PF12774">
    <property type="entry name" value="AAA_6"/>
    <property type="match status" value="1"/>
</dbReference>
<evidence type="ECO:0000256" key="3">
    <source>
        <dbReference type="ARBA" id="ARBA00022490"/>
    </source>
</evidence>
<name>A0A8T2RRX2_CERRI</name>
<keyword evidence="13" id="KW-0969">Cilium</keyword>
<dbReference type="InterPro" id="IPR043160">
    <property type="entry name" value="Dynein_C_barrel"/>
</dbReference>
<dbReference type="FunFam" id="1.10.8.1220:FF:000001">
    <property type="entry name" value="Dynein axonemal heavy chain 5"/>
    <property type="match status" value="1"/>
</dbReference>
<feature type="domain" description="AAA+ ATPase" evidence="21">
    <location>
        <begin position="2530"/>
        <end position="2683"/>
    </location>
</feature>
<evidence type="ECO:0000256" key="7">
    <source>
        <dbReference type="ARBA" id="ARBA00022741"/>
    </source>
</evidence>
<dbReference type="Gene3D" id="1.20.140.100">
    <property type="entry name" value="Dynein heavy chain, N-terminal domain 2"/>
    <property type="match status" value="1"/>
</dbReference>
<evidence type="ECO:0000256" key="11">
    <source>
        <dbReference type="ARBA" id="ARBA00023017"/>
    </source>
</evidence>
<dbReference type="FunFam" id="3.40.50.300:FF:000049">
    <property type="entry name" value="Dynein, axonemal, heavy chain 5"/>
    <property type="match status" value="1"/>
</dbReference>
<dbReference type="GO" id="GO:0036156">
    <property type="term" value="C:inner dynein arm"/>
    <property type="evidence" value="ECO:0007669"/>
    <property type="project" value="UniProtKB-ARBA"/>
</dbReference>
<dbReference type="Pfam" id="PF18198">
    <property type="entry name" value="AAA_lid_11"/>
    <property type="match status" value="1"/>
</dbReference>
<dbReference type="Pfam" id="PF12780">
    <property type="entry name" value="AAA_8"/>
    <property type="match status" value="1"/>
</dbReference>
<dbReference type="SMART" id="SM00382">
    <property type="entry name" value="AAA"/>
    <property type="match status" value="3"/>
</dbReference>
<feature type="domain" description="AAA+ ATPase" evidence="21">
    <location>
        <begin position="1903"/>
        <end position="2039"/>
    </location>
</feature>
<dbReference type="OMA" id="VGEAMYG"/>
<dbReference type="Pfam" id="PF03028">
    <property type="entry name" value="Dynein_heavy"/>
    <property type="match status" value="1"/>
</dbReference>
<dbReference type="GO" id="GO:0005874">
    <property type="term" value="C:microtubule"/>
    <property type="evidence" value="ECO:0007669"/>
    <property type="project" value="UniProtKB-KW"/>
</dbReference>
<dbReference type="Gene3D" id="1.10.8.710">
    <property type="match status" value="1"/>
</dbReference>
<keyword evidence="7" id="KW-0547">Nucleotide-binding</keyword>
<dbReference type="FunFam" id="1.10.287.2620:FF:000002">
    <property type="entry name" value="Dynein heavy chain 2, axonemal"/>
    <property type="match status" value="1"/>
</dbReference>
<reference evidence="22" key="1">
    <citation type="submission" date="2021-08" db="EMBL/GenBank/DDBJ databases">
        <title>WGS assembly of Ceratopteris richardii.</title>
        <authorList>
            <person name="Marchant D.B."/>
            <person name="Chen G."/>
            <person name="Jenkins J."/>
            <person name="Shu S."/>
            <person name="Leebens-Mack J."/>
            <person name="Grimwood J."/>
            <person name="Schmutz J."/>
            <person name="Soltis P."/>
            <person name="Soltis D."/>
            <person name="Chen Z.-H."/>
        </authorList>
    </citation>
    <scope>NUCLEOTIDE SEQUENCE</scope>
    <source>
        <strain evidence="22">Whitten #5841</strain>
        <tissue evidence="22">Leaf</tissue>
    </source>
</reference>
<comment type="subunit">
    <text evidence="18">The I1 inner arm complex (also known as the f dynein complex) is a two-headed isoform composed of two heavy chains (1-alpha and 1-beta), three intermediate chains and three light chains. I1 occupies a specific position proximal to the first radial spoke and repeats every 96 nm along the length of the axoneme.</text>
</comment>
<feature type="coiled-coil region" evidence="20">
    <location>
        <begin position="3185"/>
        <end position="3212"/>
    </location>
</feature>
<evidence type="ECO:0000256" key="19">
    <source>
        <dbReference type="ARBA" id="ARBA00077719"/>
    </source>
</evidence>
<dbReference type="PANTHER" id="PTHR22878:SF63">
    <property type="entry name" value="DYNEIN AXONEMAL HEAVY CHAIN 10"/>
    <property type="match status" value="1"/>
</dbReference>
<dbReference type="InterPro" id="IPR013602">
    <property type="entry name" value="Dynein_heavy_linker"/>
</dbReference>
<evidence type="ECO:0000259" key="21">
    <source>
        <dbReference type="SMART" id="SM00382"/>
    </source>
</evidence>
<dbReference type="FunFam" id="1.20.140.100:FF:000001">
    <property type="entry name" value="dynein heavy chain 17, axonemal"/>
    <property type="match status" value="1"/>
</dbReference>
<dbReference type="Pfam" id="PF08393">
    <property type="entry name" value="DHC_N2"/>
    <property type="match status" value="1"/>
</dbReference>
<dbReference type="InterPro" id="IPR041589">
    <property type="entry name" value="DNAH3_AAA_lid_1"/>
</dbReference>
<dbReference type="FunFam" id="1.20.920.20:FF:000001">
    <property type="entry name" value="dynein heavy chain 2, axonemal"/>
    <property type="match status" value="1"/>
</dbReference>
<dbReference type="FunFam" id="3.40.50.300:FF:000884">
    <property type="entry name" value="Dynein axonemal heavy chain 10"/>
    <property type="match status" value="1"/>
</dbReference>
<keyword evidence="12 20" id="KW-0175">Coiled coil</keyword>
<evidence type="ECO:0000256" key="16">
    <source>
        <dbReference type="ARBA" id="ARBA00023273"/>
    </source>
</evidence>
<evidence type="ECO:0000313" key="23">
    <source>
        <dbReference type="Proteomes" id="UP000825935"/>
    </source>
</evidence>